<comment type="subcellular location">
    <subcellularLocation>
        <location evidence="3">Nucleus</location>
    </subcellularLocation>
</comment>
<dbReference type="PRINTS" id="PR00454">
    <property type="entry name" value="ETSDOMAIN"/>
</dbReference>
<dbReference type="Proteomes" id="UP001487740">
    <property type="component" value="Unassembled WGS sequence"/>
</dbReference>
<feature type="region of interest" description="Disordered" evidence="4">
    <location>
        <begin position="38"/>
        <end position="60"/>
    </location>
</feature>
<dbReference type="InterPro" id="IPR036390">
    <property type="entry name" value="WH_DNA-bd_sf"/>
</dbReference>
<gene>
    <name evidence="6" type="ORF">O3P69_000256</name>
</gene>
<evidence type="ECO:0000313" key="6">
    <source>
        <dbReference type="EMBL" id="KAK8404081.1"/>
    </source>
</evidence>
<keyword evidence="2 3" id="KW-0238">DNA-binding</keyword>
<proteinExistence type="inferred from homology"/>
<dbReference type="PROSITE" id="PS00345">
    <property type="entry name" value="ETS_DOMAIN_1"/>
    <property type="match status" value="1"/>
</dbReference>
<keyword evidence="7" id="KW-1185">Reference proteome</keyword>
<dbReference type="AlphaFoldDB" id="A0AAW0UX22"/>
<dbReference type="GO" id="GO:0005634">
    <property type="term" value="C:nucleus"/>
    <property type="evidence" value="ECO:0007669"/>
    <property type="project" value="UniProtKB-SubCell"/>
</dbReference>
<accession>A0AAW0UX22</accession>
<keyword evidence="3" id="KW-0539">Nucleus</keyword>
<feature type="domain" description="ETS" evidence="5">
    <location>
        <begin position="70"/>
        <end position="150"/>
    </location>
</feature>
<dbReference type="PROSITE" id="PS00346">
    <property type="entry name" value="ETS_DOMAIN_2"/>
    <property type="match status" value="1"/>
</dbReference>
<comment type="similarity">
    <text evidence="1 3">Belongs to the ETS family.</text>
</comment>
<dbReference type="Pfam" id="PF00178">
    <property type="entry name" value="Ets"/>
    <property type="match status" value="1"/>
</dbReference>
<dbReference type="PROSITE" id="PS50061">
    <property type="entry name" value="ETS_DOMAIN_3"/>
    <property type="match status" value="1"/>
</dbReference>
<dbReference type="PANTHER" id="PTHR11849:SF282">
    <property type="entry name" value="ETV5-RELATED PROTEIN ETS96B"/>
    <property type="match status" value="1"/>
</dbReference>
<dbReference type="FunFam" id="1.10.10.10:FF:000055">
    <property type="entry name" value="ETS translocation variant 4 isoform 1"/>
    <property type="match status" value="1"/>
</dbReference>
<reference evidence="6 7" key="1">
    <citation type="submission" date="2023-03" db="EMBL/GenBank/DDBJ databases">
        <title>High-quality genome of Scylla paramamosain provides insights in environmental adaptation.</title>
        <authorList>
            <person name="Zhang L."/>
        </authorList>
    </citation>
    <scope>NUCLEOTIDE SEQUENCE [LARGE SCALE GENOMIC DNA]</scope>
    <source>
        <strain evidence="6">LZ_2023a</strain>
        <tissue evidence="6">Muscle</tissue>
    </source>
</reference>
<protein>
    <recommendedName>
        <fullName evidence="5">ETS domain-containing protein</fullName>
    </recommendedName>
</protein>
<evidence type="ECO:0000256" key="2">
    <source>
        <dbReference type="ARBA" id="ARBA00023125"/>
    </source>
</evidence>
<evidence type="ECO:0000259" key="5">
    <source>
        <dbReference type="PROSITE" id="PS50061"/>
    </source>
</evidence>
<evidence type="ECO:0000256" key="4">
    <source>
        <dbReference type="SAM" id="MobiDB-lite"/>
    </source>
</evidence>
<dbReference type="InterPro" id="IPR000418">
    <property type="entry name" value="Ets_dom"/>
</dbReference>
<comment type="caution">
    <text evidence="6">The sequence shown here is derived from an EMBL/GenBank/DDBJ whole genome shotgun (WGS) entry which is preliminary data.</text>
</comment>
<evidence type="ECO:0000256" key="1">
    <source>
        <dbReference type="ARBA" id="ARBA00005562"/>
    </source>
</evidence>
<name>A0AAW0UX22_SCYPA</name>
<dbReference type="EMBL" id="JARAKH010000005">
    <property type="protein sequence ID" value="KAK8404081.1"/>
    <property type="molecule type" value="Genomic_DNA"/>
</dbReference>
<organism evidence="6 7">
    <name type="scientific">Scylla paramamosain</name>
    <name type="common">Mud crab</name>
    <dbReference type="NCBI Taxonomy" id="85552"/>
    <lineage>
        <taxon>Eukaryota</taxon>
        <taxon>Metazoa</taxon>
        <taxon>Ecdysozoa</taxon>
        <taxon>Arthropoda</taxon>
        <taxon>Crustacea</taxon>
        <taxon>Multicrustacea</taxon>
        <taxon>Malacostraca</taxon>
        <taxon>Eumalacostraca</taxon>
        <taxon>Eucarida</taxon>
        <taxon>Decapoda</taxon>
        <taxon>Pleocyemata</taxon>
        <taxon>Brachyura</taxon>
        <taxon>Eubrachyura</taxon>
        <taxon>Portunoidea</taxon>
        <taxon>Portunidae</taxon>
        <taxon>Portuninae</taxon>
        <taxon>Scylla</taxon>
    </lineage>
</organism>
<dbReference type="Gene3D" id="1.10.10.10">
    <property type="entry name" value="Winged helix-like DNA-binding domain superfamily/Winged helix DNA-binding domain"/>
    <property type="match status" value="1"/>
</dbReference>
<dbReference type="SUPFAM" id="SSF46785">
    <property type="entry name" value="Winged helix' DNA-binding domain"/>
    <property type="match status" value="1"/>
</dbReference>
<dbReference type="GO" id="GO:0030154">
    <property type="term" value="P:cell differentiation"/>
    <property type="evidence" value="ECO:0007669"/>
    <property type="project" value="TreeGrafter"/>
</dbReference>
<sequence>MEHGFGNYGLANLLTWGSGGREGGSGWHHETAVAAAAGGGGGGSIGQQGGGGGGGAAGGGGGAPYRRGSLQLWQFLVALLHDPANASCIAWTGRGMEFKLIEPEEVARRWGLQKNRPAMNYDKLSRSLRYYYEKGIMQKVAGERYVYKFVCDPEALLTLGFGGGEGGRGGRGQDVGGAAGGATGHYDRRGSLKVFPHHYYPRAAAAASYAAAAAWSTGSPGAAAAAQHLLAPHVTWSSPPATQYDLASYSQFAKFGYDYLPDHVTSSLTMQKDDLKNMNANLGMERGMEAGYCDYSLAHVEKPKFDPLVQSVRGGPMVSAHHHHHHHPGAAGVGVVGVTHDATTGLPTPTGEVTHDPMTQLQACARSHHLHACVR</sequence>
<dbReference type="InterPro" id="IPR046328">
    <property type="entry name" value="ETS_fam"/>
</dbReference>
<dbReference type="InterPro" id="IPR036388">
    <property type="entry name" value="WH-like_DNA-bd_sf"/>
</dbReference>
<dbReference type="GO" id="GO:0000981">
    <property type="term" value="F:DNA-binding transcription factor activity, RNA polymerase II-specific"/>
    <property type="evidence" value="ECO:0007669"/>
    <property type="project" value="TreeGrafter"/>
</dbReference>
<dbReference type="PANTHER" id="PTHR11849">
    <property type="entry name" value="ETS"/>
    <property type="match status" value="1"/>
</dbReference>
<evidence type="ECO:0000313" key="7">
    <source>
        <dbReference type="Proteomes" id="UP001487740"/>
    </source>
</evidence>
<evidence type="ECO:0000256" key="3">
    <source>
        <dbReference type="RuleBase" id="RU004019"/>
    </source>
</evidence>
<dbReference type="SMART" id="SM00413">
    <property type="entry name" value="ETS"/>
    <property type="match status" value="1"/>
</dbReference>
<dbReference type="GO" id="GO:0043565">
    <property type="term" value="F:sequence-specific DNA binding"/>
    <property type="evidence" value="ECO:0007669"/>
    <property type="project" value="InterPro"/>
</dbReference>